<proteinExistence type="predicted"/>
<evidence type="ECO:0000313" key="6">
    <source>
        <dbReference type="Proteomes" id="UP000254133"/>
    </source>
</evidence>
<evidence type="ECO:0000313" key="4">
    <source>
        <dbReference type="EMBL" id="UZA04294.1"/>
    </source>
</evidence>
<feature type="domain" description="Peptidoglycan binding-like" evidence="1">
    <location>
        <begin position="5"/>
        <end position="35"/>
    </location>
</feature>
<evidence type="ECO:0000259" key="2">
    <source>
        <dbReference type="Pfam" id="PF13539"/>
    </source>
</evidence>
<dbReference type="EMBL" id="CP087830">
    <property type="protein sequence ID" value="UZA04294.1"/>
    <property type="molecule type" value="Genomic_DNA"/>
</dbReference>
<gene>
    <name evidence="4" type="ORF">LP092_06025</name>
    <name evidence="5" type="ORF">LP129_06340</name>
    <name evidence="3" type="ORF">NCTC9426_00224</name>
</gene>
<dbReference type="Proteomes" id="UP001163283">
    <property type="component" value="Chromosome"/>
</dbReference>
<dbReference type="AlphaFoldDB" id="A0A2Z4R6Y9"/>
<dbReference type="Proteomes" id="UP001163632">
    <property type="component" value="Chromosome"/>
</dbReference>
<dbReference type="GeneID" id="77188852"/>
<accession>A0A2Z4R6Y9</accession>
<organism evidence="3 6">
    <name type="scientific">Moraxella bovis</name>
    <dbReference type="NCBI Taxonomy" id="476"/>
    <lineage>
        <taxon>Bacteria</taxon>
        <taxon>Pseudomonadati</taxon>
        <taxon>Pseudomonadota</taxon>
        <taxon>Gammaproteobacteria</taxon>
        <taxon>Moraxellales</taxon>
        <taxon>Moraxellaceae</taxon>
        <taxon>Moraxella</taxon>
    </lineage>
</organism>
<dbReference type="KEGG" id="mboi:DQF64_06155"/>
<evidence type="ECO:0000313" key="7">
    <source>
        <dbReference type="Proteomes" id="UP001163283"/>
    </source>
</evidence>
<dbReference type="InterPro" id="IPR009045">
    <property type="entry name" value="Zn_M74/Hedgehog-like"/>
</dbReference>
<dbReference type="GO" id="GO:0008233">
    <property type="term" value="F:peptidase activity"/>
    <property type="evidence" value="ECO:0007669"/>
    <property type="project" value="InterPro"/>
</dbReference>
<dbReference type="Proteomes" id="UP000254133">
    <property type="component" value="Unassembled WGS sequence"/>
</dbReference>
<dbReference type="RefSeq" id="WP_112742188.1">
    <property type="nucleotide sequence ID" value="NZ_CP030241.1"/>
</dbReference>
<dbReference type="Pfam" id="PF13539">
    <property type="entry name" value="Peptidase_M15_4"/>
    <property type="match status" value="1"/>
</dbReference>
<dbReference type="InterPro" id="IPR036365">
    <property type="entry name" value="PGBD-like_sf"/>
</dbReference>
<sequence length="231" mass="25399">MSSYVSQLQTRLKEAGLYTGKIDGIAGKLTVKAVELAIKRGVCTKDEQKDVSVIHATDPTVDGNEHLLNLTDNAVDIAPKNKPTYSLSELSLSRLKGVNPNLVKVVKRAIEVTGVDFRVQEGLRTKERQALLVKQGKSKTMNSRHLTGDAVDLVAIVDGQVSWDFNHYYTIAQAIAQASTELGVSVRWGGAWTVITNKNGTPQEWVKAYKAERKKLGKKEFLDGVHFEIPA</sequence>
<dbReference type="InterPro" id="IPR036366">
    <property type="entry name" value="PGBDSf"/>
</dbReference>
<dbReference type="CDD" id="cd14845">
    <property type="entry name" value="L-Ala-D-Glu_peptidase_like"/>
    <property type="match status" value="1"/>
</dbReference>
<dbReference type="Gene3D" id="3.30.1380.10">
    <property type="match status" value="1"/>
</dbReference>
<dbReference type="Pfam" id="PF01471">
    <property type="entry name" value="PG_binding_1"/>
    <property type="match status" value="1"/>
</dbReference>
<dbReference type="EMBL" id="CP087781">
    <property type="protein sequence ID" value="UZA52748.1"/>
    <property type="molecule type" value="Genomic_DNA"/>
</dbReference>
<reference evidence="3 6" key="1">
    <citation type="submission" date="2018-06" db="EMBL/GenBank/DDBJ databases">
        <authorList>
            <consortium name="Pathogen Informatics"/>
            <person name="Doyle S."/>
        </authorList>
    </citation>
    <scope>NUCLEOTIDE SEQUENCE [LARGE SCALE GENOMIC DNA]</scope>
    <source>
        <strain evidence="3 6">NCTC9426</strain>
    </source>
</reference>
<evidence type="ECO:0000313" key="8">
    <source>
        <dbReference type="Proteomes" id="UP001163632"/>
    </source>
</evidence>
<evidence type="ECO:0000313" key="3">
    <source>
        <dbReference type="EMBL" id="STY90217.1"/>
    </source>
</evidence>
<protein>
    <submittedName>
        <fullName evidence="4">M15 family metallopeptidase</fullName>
    </submittedName>
</protein>
<evidence type="ECO:0000259" key="1">
    <source>
        <dbReference type="Pfam" id="PF01471"/>
    </source>
</evidence>
<dbReference type="Gene3D" id="1.10.101.10">
    <property type="entry name" value="PGBD-like superfamily/PGBD"/>
    <property type="match status" value="1"/>
</dbReference>
<dbReference type="STRING" id="476.B0182_13190"/>
<keyword evidence="8" id="KW-1185">Reference proteome</keyword>
<dbReference type="InterPro" id="IPR002477">
    <property type="entry name" value="Peptidoglycan-bd-like"/>
</dbReference>
<dbReference type="SUPFAM" id="SSF47090">
    <property type="entry name" value="PGBD-like"/>
    <property type="match status" value="1"/>
</dbReference>
<dbReference type="InterPro" id="IPR039561">
    <property type="entry name" value="Peptidase_M15C"/>
</dbReference>
<dbReference type="EMBL" id="UGPZ01000002">
    <property type="protein sequence ID" value="STY90217.1"/>
    <property type="molecule type" value="Genomic_DNA"/>
</dbReference>
<evidence type="ECO:0000313" key="5">
    <source>
        <dbReference type="EMBL" id="UZA52748.1"/>
    </source>
</evidence>
<feature type="domain" description="Peptidase M15C" evidence="2">
    <location>
        <begin position="138"/>
        <end position="193"/>
    </location>
</feature>
<dbReference type="SUPFAM" id="SSF55166">
    <property type="entry name" value="Hedgehog/DD-peptidase"/>
    <property type="match status" value="1"/>
</dbReference>
<reference evidence="4 7" key="2">
    <citation type="journal article" date="2022" name="BMC Microbiol.">
        <title>Whole genome sequencing of Moraxella bovis strains from North America reveals two genotypes with different genetic determinants.</title>
        <authorList>
            <person name="Wynn E.L."/>
            <person name="Hille M.M."/>
            <person name="Loy J.D."/>
            <person name="Schuller G."/>
            <person name="Kuhn K.L."/>
            <person name="Dickey A.M."/>
            <person name="Bono J.L."/>
            <person name="Clawson M.L."/>
        </authorList>
    </citation>
    <scope>NUCLEOTIDE SEQUENCE</scope>
    <source>
        <strain evidence="4">SAM102599</strain>
        <strain evidence="5 7">SAM57978</strain>
    </source>
</reference>
<name>A0A2Z4R6Y9_MORBO</name>